<dbReference type="PANTHER" id="PTHR24320">
    <property type="entry name" value="RETINOL DEHYDROGENASE"/>
    <property type="match status" value="1"/>
</dbReference>
<dbReference type="Pfam" id="PF00106">
    <property type="entry name" value="adh_short"/>
    <property type="match status" value="1"/>
</dbReference>
<dbReference type="GO" id="GO:0016491">
    <property type="term" value="F:oxidoreductase activity"/>
    <property type="evidence" value="ECO:0007669"/>
    <property type="project" value="UniProtKB-KW"/>
</dbReference>
<dbReference type="Gene3D" id="3.40.50.720">
    <property type="entry name" value="NAD(P)-binding Rossmann-like Domain"/>
    <property type="match status" value="1"/>
</dbReference>
<organism evidence="4 5">
    <name type="scientific">Fusarium austroafricanum</name>
    <dbReference type="NCBI Taxonomy" id="2364996"/>
    <lineage>
        <taxon>Eukaryota</taxon>
        <taxon>Fungi</taxon>
        <taxon>Dikarya</taxon>
        <taxon>Ascomycota</taxon>
        <taxon>Pezizomycotina</taxon>
        <taxon>Sordariomycetes</taxon>
        <taxon>Hypocreomycetidae</taxon>
        <taxon>Hypocreales</taxon>
        <taxon>Nectriaceae</taxon>
        <taxon>Fusarium</taxon>
        <taxon>Fusarium concolor species complex</taxon>
    </lineage>
</organism>
<dbReference type="EMBL" id="JAADJG010000689">
    <property type="protein sequence ID" value="KAF4439473.1"/>
    <property type="molecule type" value="Genomic_DNA"/>
</dbReference>
<dbReference type="InterPro" id="IPR002347">
    <property type="entry name" value="SDR_fam"/>
</dbReference>
<accession>A0A8H4NNI4</accession>
<dbReference type="PANTHER" id="PTHR24320:SF252">
    <property type="entry name" value="DEHYDROGENASE_REDUCTASE FAMILY PROTEIN, PUTATIVE (AFU_ORTHOLOGUE AFUA_3G08550)-RELATED"/>
    <property type="match status" value="1"/>
</dbReference>
<evidence type="ECO:0000256" key="2">
    <source>
        <dbReference type="ARBA" id="ARBA00022857"/>
    </source>
</evidence>
<comment type="similarity">
    <text evidence="1">Belongs to the short-chain dehydrogenases/reductases (SDR) family.</text>
</comment>
<evidence type="ECO:0000256" key="3">
    <source>
        <dbReference type="ARBA" id="ARBA00023002"/>
    </source>
</evidence>
<name>A0A8H4NNI4_9HYPO</name>
<protein>
    <submittedName>
        <fullName evidence="4">Uncharacterized protein</fullName>
    </submittedName>
</protein>
<evidence type="ECO:0000313" key="4">
    <source>
        <dbReference type="EMBL" id="KAF4439473.1"/>
    </source>
</evidence>
<dbReference type="PRINTS" id="PR00081">
    <property type="entry name" value="GDHRDH"/>
</dbReference>
<gene>
    <name evidence="4" type="ORF">F53441_12580</name>
</gene>
<keyword evidence="2" id="KW-0521">NADP</keyword>
<comment type="caution">
    <text evidence="4">The sequence shown here is derived from an EMBL/GenBank/DDBJ whole genome shotgun (WGS) entry which is preliminary data.</text>
</comment>
<dbReference type="SUPFAM" id="SSF51735">
    <property type="entry name" value="NAD(P)-binding Rossmann-fold domains"/>
    <property type="match status" value="1"/>
</dbReference>
<proteinExistence type="inferred from homology"/>
<dbReference type="OrthoDB" id="542013at2759"/>
<evidence type="ECO:0000313" key="5">
    <source>
        <dbReference type="Proteomes" id="UP000605986"/>
    </source>
</evidence>
<dbReference type="Proteomes" id="UP000605986">
    <property type="component" value="Unassembled WGS sequence"/>
</dbReference>
<dbReference type="InterPro" id="IPR036291">
    <property type="entry name" value="NAD(P)-bd_dom_sf"/>
</dbReference>
<sequence>MSFIQPQVEPLPPGIDLTNKTAIVTGATSGIGLELSRQLLAHNLSTLILAVRNISKGEQVRKDLLGINPKAVVQVLKLDTEDYASVKAFAEAFRDAHGQLHLLMLNAGIADVTFGLASSGHERNLQVNYLSNVLLTLLLLPTLEHTAQLEGSHTRITWTGSRMHLKTSLASKVPLKKDEGIFEHFDSPGVIPPLTRYGDTKLLVLLFQHELAARYPPKVIMNHFCPGMVESSMTDLLPLYIRLPALLVKALRARSVDKAGWIGLHAALVLQIRFKTLRVTLFFYFNILSTSLRVKSPTMTANDTNQVNDVSGSASEPEGDHAIGEHLATIFSHEFEPVDTPVSIEDEPEVLCSYSWTSGDELAAYVPGKPPVADQFPIGVITVSREETFPILERNPNYPFEVVFKATQHLHSDVTFGKIDILTHSWTLRYLFKWLAGNGKRKLKLELALIKNTLIITDKERYQQNLGFKSSILQQISKRQLEDAITHGRVVKYDLGGLSCAVCCPIDMAYRKKDGNLGGTYRDHAAFLVAQDTKQMKTIDKFSKVAAMPNMLWFSRFSYVICRKSTYTGNDECRVQDIQPVHLAENFRKWETINQQNLRKLVRLLRGLRELTKTSQTKSCVAESCEEPHQDQIEVFAAAEHISPIPPLRESTLELLSS</sequence>
<reference evidence="4" key="1">
    <citation type="submission" date="2020-01" db="EMBL/GenBank/DDBJ databases">
        <title>Identification and distribution of gene clusters putatively required for synthesis of sphingolipid metabolism inhibitors in phylogenetically diverse species of the filamentous fungus Fusarium.</title>
        <authorList>
            <person name="Kim H.-S."/>
            <person name="Busman M."/>
            <person name="Brown D.W."/>
            <person name="Divon H."/>
            <person name="Uhlig S."/>
            <person name="Proctor R.H."/>
        </authorList>
    </citation>
    <scope>NUCLEOTIDE SEQUENCE</scope>
    <source>
        <strain evidence="4">NRRL 53441</strain>
    </source>
</reference>
<keyword evidence="5" id="KW-1185">Reference proteome</keyword>
<dbReference type="AlphaFoldDB" id="A0A8H4NNI4"/>
<keyword evidence="3" id="KW-0560">Oxidoreductase</keyword>
<evidence type="ECO:0000256" key="1">
    <source>
        <dbReference type="ARBA" id="ARBA00006484"/>
    </source>
</evidence>